<protein>
    <submittedName>
        <fullName evidence="2">Uncharacterized protein</fullName>
    </submittedName>
</protein>
<proteinExistence type="predicted"/>
<name>A0A1G4TDA5_9BACL</name>
<feature type="transmembrane region" description="Helical" evidence="1">
    <location>
        <begin position="94"/>
        <end position="117"/>
    </location>
</feature>
<dbReference type="RefSeq" id="WP_090675771.1">
    <property type="nucleotide sequence ID" value="NZ_FMTT01000048.1"/>
</dbReference>
<keyword evidence="1" id="KW-0472">Membrane</keyword>
<dbReference type="STRING" id="624147.SAMN04487970_104833"/>
<evidence type="ECO:0000256" key="1">
    <source>
        <dbReference type="SAM" id="Phobius"/>
    </source>
</evidence>
<feature type="transmembrane region" description="Helical" evidence="1">
    <location>
        <begin position="12"/>
        <end position="35"/>
    </location>
</feature>
<keyword evidence="1" id="KW-1133">Transmembrane helix</keyword>
<evidence type="ECO:0000313" key="3">
    <source>
        <dbReference type="Proteomes" id="UP000198601"/>
    </source>
</evidence>
<evidence type="ECO:0000313" key="2">
    <source>
        <dbReference type="EMBL" id="SCW79207.1"/>
    </source>
</evidence>
<sequence>MKLTVGQRKWLLSAHILFSAIWIGNSVVFTVLGIVSVTTGDSGVLSACYTVMHLLSASSLRASTIGTVATGVLLSVLTSWGLFRYYWIIAKEVLTLLCILLGAVGMYFWTLRAVTLIPTSGMDVWQQPDFVVNNGQLWIGIVLQVLSLAAMIVLSVWKPWGRRQRQ</sequence>
<dbReference type="Proteomes" id="UP000198601">
    <property type="component" value="Unassembled WGS sequence"/>
</dbReference>
<keyword evidence="3" id="KW-1185">Reference proteome</keyword>
<organism evidence="2 3">
    <name type="scientific">Paenibacillus tianmuensis</name>
    <dbReference type="NCBI Taxonomy" id="624147"/>
    <lineage>
        <taxon>Bacteria</taxon>
        <taxon>Bacillati</taxon>
        <taxon>Bacillota</taxon>
        <taxon>Bacilli</taxon>
        <taxon>Bacillales</taxon>
        <taxon>Paenibacillaceae</taxon>
        <taxon>Paenibacillus</taxon>
    </lineage>
</organism>
<reference evidence="3" key="1">
    <citation type="submission" date="2016-10" db="EMBL/GenBank/DDBJ databases">
        <authorList>
            <person name="Varghese N."/>
            <person name="Submissions S."/>
        </authorList>
    </citation>
    <scope>NUCLEOTIDE SEQUENCE [LARGE SCALE GENOMIC DNA]</scope>
    <source>
        <strain evidence="3">CGMCC 1.8946</strain>
    </source>
</reference>
<keyword evidence="1" id="KW-0812">Transmembrane</keyword>
<dbReference type="OrthoDB" id="156858at2"/>
<dbReference type="EMBL" id="FMTT01000048">
    <property type="protein sequence ID" value="SCW79207.1"/>
    <property type="molecule type" value="Genomic_DNA"/>
</dbReference>
<accession>A0A1G4TDA5</accession>
<feature type="transmembrane region" description="Helical" evidence="1">
    <location>
        <begin position="137"/>
        <end position="157"/>
    </location>
</feature>
<feature type="transmembrane region" description="Helical" evidence="1">
    <location>
        <begin position="62"/>
        <end position="82"/>
    </location>
</feature>
<dbReference type="AlphaFoldDB" id="A0A1G4TDA5"/>
<gene>
    <name evidence="2" type="ORF">SAMN04487970_104833</name>
</gene>